<keyword evidence="1" id="KW-0812">Transmembrane</keyword>
<proteinExistence type="predicted"/>
<comment type="caution">
    <text evidence="2">The sequence shown here is derived from an EMBL/GenBank/DDBJ whole genome shotgun (WGS) entry which is preliminary data.</text>
</comment>
<feature type="transmembrane region" description="Helical" evidence="1">
    <location>
        <begin position="28"/>
        <end position="45"/>
    </location>
</feature>
<organism evidence="2 3">
    <name type="scientific">Pseudacidovorax intermedius</name>
    <dbReference type="NCBI Taxonomy" id="433924"/>
    <lineage>
        <taxon>Bacteria</taxon>
        <taxon>Pseudomonadati</taxon>
        <taxon>Pseudomonadota</taxon>
        <taxon>Betaproteobacteria</taxon>
        <taxon>Burkholderiales</taxon>
        <taxon>Comamonadaceae</taxon>
        <taxon>Pseudacidovorax</taxon>
    </lineage>
</organism>
<accession>A0A370FFT8</accession>
<keyword evidence="1" id="KW-0472">Membrane</keyword>
<protein>
    <submittedName>
        <fullName evidence="2">Uncharacterized protein</fullName>
    </submittedName>
</protein>
<name>A0A370FFT8_9BURK</name>
<keyword evidence="1" id="KW-1133">Transmembrane helix</keyword>
<dbReference type="AlphaFoldDB" id="A0A370FFT8"/>
<dbReference type="EMBL" id="QQAV01000006">
    <property type="protein sequence ID" value="RDI23561.1"/>
    <property type="molecule type" value="Genomic_DNA"/>
</dbReference>
<evidence type="ECO:0000313" key="2">
    <source>
        <dbReference type="EMBL" id="RDI23561.1"/>
    </source>
</evidence>
<keyword evidence="3" id="KW-1185">Reference proteome</keyword>
<evidence type="ECO:0000256" key="1">
    <source>
        <dbReference type="SAM" id="Phobius"/>
    </source>
</evidence>
<gene>
    <name evidence="2" type="ORF">DFR41_106268</name>
</gene>
<reference evidence="2 3" key="1">
    <citation type="submission" date="2018-07" db="EMBL/GenBank/DDBJ databases">
        <title>Genomic Encyclopedia of Type Strains, Phase IV (KMG-IV): sequencing the most valuable type-strain genomes for metagenomic binning, comparative biology and taxonomic classification.</title>
        <authorList>
            <person name="Goeker M."/>
        </authorList>
    </citation>
    <scope>NUCLEOTIDE SEQUENCE [LARGE SCALE GENOMIC DNA]</scope>
    <source>
        <strain evidence="2 3">DSM 21352</strain>
    </source>
</reference>
<evidence type="ECO:0000313" key="3">
    <source>
        <dbReference type="Proteomes" id="UP000255265"/>
    </source>
</evidence>
<sequence>MILTVCFVLTAVLFFISAERSKKQQLLFMLISLCFSVVIYLWGSLPQF</sequence>
<dbReference type="RefSeq" id="WP_155947066.1">
    <property type="nucleotide sequence ID" value="NZ_QQAV01000006.1"/>
</dbReference>
<dbReference type="Proteomes" id="UP000255265">
    <property type="component" value="Unassembled WGS sequence"/>
</dbReference>